<keyword evidence="3" id="KW-0675">Receptor</keyword>
<dbReference type="Gene3D" id="1.10.565.10">
    <property type="entry name" value="Retinoid X Receptor"/>
    <property type="match status" value="1"/>
</dbReference>
<organism evidence="4 5">
    <name type="scientific">Caenorhabditis bovis</name>
    <dbReference type="NCBI Taxonomy" id="2654633"/>
    <lineage>
        <taxon>Eukaryota</taxon>
        <taxon>Metazoa</taxon>
        <taxon>Ecdysozoa</taxon>
        <taxon>Nematoda</taxon>
        <taxon>Chromadorea</taxon>
        <taxon>Rhabditida</taxon>
        <taxon>Rhabditina</taxon>
        <taxon>Rhabditomorpha</taxon>
        <taxon>Rhabditoidea</taxon>
        <taxon>Rhabditidae</taxon>
        <taxon>Peloderinae</taxon>
        <taxon>Caenorhabditis</taxon>
    </lineage>
</organism>
<dbReference type="OrthoDB" id="5850793at2759"/>
<keyword evidence="2" id="KW-0804">Transcription</keyword>
<dbReference type="InterPro" id="IPR035500">
    <property type="entry name" value="NHR-like_dom_sf"/>
</dbReference>
<keyword evidence="5" id="KW-1185">Reference proteome</keyword>
<reference evidence="4 5" key="1">
    <citation type="submission" date="2020-04" db="EMBL/GenBank/DDBJ databases">
        <authorList>
            <person name="Laetsch R D."/>
            <person name="Stevens L."/>
            <person name="Kumar S."/>
            <person name="Blaxter L. M."/>
        </authorList>
    </citation>
    <scope>NUCLEOTIDE SEQUENCE [LARGE SCALE GENOMIC DNA]</scope>
</reference>
<protein>
    <submittedName>
        <fullName evidence="4">Uncharacterized protein</fullName>
    </submittedName>
</protein>
<sequence length="234" mass="26433">MPRGEPRHADISVFRQSLHDEFALFKTIVSQNLILNEIVFGSAAQNVECQDWTRLRYDDPLREVFVMFFLFEVCLTTCDNGGVQLDRLVLPNLSYIEMNGKCIQGFFQSNVFAADSLGRLCGNSFSFLVQDVSRVMQSIHLDESEAAVLFFMALTQSVSAMRRHSATEIKRSNLLAELTKSQTQQSGSAEPSRNNSLLYLVGQLLQGASTFQEVLALFYVANIPMSNYYPQHHQ</sequence>
<evidence type="ECO:0000313" key="4">
    <source>
        <dbReference type="EMBL" id="CAB3403874.1"/>
    </source>
</evidence>
<evidence type="ECO:0000256" key="3">
    <source>
        <dbReference type="ARBA" id="ARBA00023170"/>
    </source>
</evidence>
<proteinExistence type="predicted"/>
<dbReference type="Proteomes" id="UP000494206">
    <property type="component" value="Unassembled WGS sequence"/>
</dbReference>
<evidence type="ECO:0000313" key="5">
    <source>
        <dbReference type="Proteomes" id="UP000494206"/>
    </source>
</evidence>
<accession>A0A8S1F0D4</accession>
<name>A0A8S1F0D4_9PELO</name>
<gene>
    <name evidence="4" type="ORF">CBOVIS_LOCUS6284</name>
</gene>
<dbReference type="SUPFAM" id="SSF48508">
    <property type="entry name" value="Nuclear receptor ligand-binding domain"/>
    <property type="match status" value="1"/>
</dbReference>
<dbReference type="AlphaFoldDB" id="A0A8S1F0D4"/>
<evidence type="ECO:0000256" key="2">
    <source>
        <dbReference type="ARBA" id="ARBA00023163"/>
    </source>
</evidence>
<keyword evidence="1" id="KW-0805">Transcription regulation</keyword>
<evidence type="ECO:0000256" key="1">
    <source>
        <dbReference type="ARBA" id="ARBA00023015"/>
    </source>
</evidence>
<comment type="caution">
    <text evidence="4">The sequence shown here is derived from an EMBL/GenBank/DDBJ whole genome shotgun (WGS) entry which is preliminary data.</text>
</comment>
<dbReference type="EMBL" id="CADEPM010000004">
    <property type="protein sequence ID" value="CAB3403874.1"/>
    <property type="molecule type" value="Genomic_DNA"/>
</dbReference>